<protein>
    <recommendedName>
        <fullName evidence="1">VWFD domain-containing protein</fullName>
    </recommendedName>
</protein>
<sequence>MDIDIQSKLDFYINLQVETSLPSVKFLNANVKMINEDPWNCTLHFSANSSIPDYQKIILGLEYLLTTRSGHVSTVFDVAQTRGEFQSQWFWAAMEKMYLNTSTSYETNNISKHATLIGFYTNPRQSFKQFTVGVDVSLNRDAWAFGTNVALALPSTRNMGGKFSLKLPSPQPEIHAIEGKLEYLKDLSQMSQMLQYTTLNSRDMYITSGEGSITKGSIDGWCKFEWGKNQLKTINNILNVTRHDNLVDVTYRLETPRYKEDTLVTKVFYDYIEKYHKIRAQLYSPSSQYITGGKIDYNSFSNMNGTVNTTTPFEALPNTGINFETVTQSLRNKRFVEAFWPNNTAFLDSEYTYKTKDTNTHIVGAVLIELPITTRHIGKMDYEYKGGPQHTIGLATVEYNKAKFLEGKYSCESQSRAGFEKDIMNIEIENSFSPIGINYIHDLSYNAGSGGSNLPIIDKKHAQLFNLHNITIFNLTGEVLVKTRETGKDITLTGTHTNRTVTLKTNYDFLDHEFRQKSHWELAPHVWATYNVVINNKTTKEKREQHIELDMAYPRRDFSMKGYYQILNNSLSSEIAIQWDKKNVTKKSIGASIDWKRISLYPNKQHAVLSIKHPSFKRDVTFNANYLSGDKEFVDIASEVVYSTENNKKLRLSGKLLDNSQNHFKQYDYELLGNHPATRLDLKVFGDIHAGNGLYKSNNVAQYKRTYLPLQKGETNAFLNTVIKEIEIEKITQREHSFLKGKYEGKSPLYTITGAVRNGTSDLDSTSIFFINIEEKLIVGTVNFTPDATESFHMYGIIPDARNAKFNAWRNYEDDSISDVSYYLRLNHSHLVTSKLIWRPEIEYEVKSGIEEMYSALWNSILESVDYWKVYLASETNEAIHDVWLDAKPVVQRFLDDISELKVIADDFEEFKLFLNNSYNANEFYVRDIVGLATYVIDEFSLRRHIDFVPGIVNEMWDIMGESGKAVHQSILWIIETIKTSYQKAVAFINGILKGESSGQISEIFQGFVQKYDKFIKELHVSFVKHLEELWHGLSAMVQHHWNTMLETIEPTFIHLIHYLEVLSWKASKEILAVKLNTTSALANHATEAAQAVLAGPQHIITFDRKFIEYQGTCSYLLAADFVDHNFTLVISYDDKPKRGAYEISFIAGKKVVSVNIFNDEVTFQKGMSRLPLEFGDIYVYQETSMININSVRGFSLRCNLKFDTCTFTLSGWYFGKTAGLLGTMDNEPSTDFLTSQKTLETDIAKFAQSWLIEANKCSSSKNLATKQISGDPDIINQCDLFFKSKTSPFYTCFTVIRTSISPSSAVELNTTSALANYATEAGGPKTFHEDVFERPWSVFEPDLQFCDGLYADMFDGKHTLKDPRLMCQEGVGRKAGLPGRESTVALAVPALA</sequence>
<dbReference type="PANTHER" id="PTHR37860">
    <property type="entry name" value="AGAP008810-PA"/>
    <property type="match status" value="1"/>
</dbReference>
<dbReference type="SMART" id="SM00216">
    <property type="entry name" value="VWD"/>
    <property type="match status" value="1"/>
</dbReference>
<gene>
    <name evidence="2" type="ORF">TDIB3V08_LOCUS2973</name>
</gene>
<proteinExistence type="predicted"/>
<evidence type="ECO:0000313" key="2">
    <source>
        <dbReference type="EMBL" id="CAD7196633.1"/>
    </source>
</evidence>
<feature type="domain" description="VWFD" evidence="1">
    <location>
        <begin position="1090"/>
        <end position="1259"/>
    </location>
</feature>
<dbReference type="PROSITE" id="PS51233">
    <property type="entry name" value="VWFD"/>
    <property type="match status" value="1"/>
</dbReference>
<evidence type="ECO:0000259" key="1">
    <source>
        <dbReference type="PROSITE" id="PS51233"/>
    </source>
</evidence>
<accession>A0A7R8VGF4</accession>
<dbReference type="EMBL" id="OA565260">
    <property type="protein sequence ID" value="CAD7196633.1"/>
    <property type="molecule type" value="Genomic_DNA"/>
</dbReference>
<name>A0A7R8VGF4_TIMDO</name>
<dbReference type="Pfam" id="PF00094">
    <property type="entry name" value="VWD"/>
    <property type="match status" value="1"/>
</dbReference>
<dbReference type="PANTHER" id="PTHR37860:SF1">
    <property type="match status" value="1"/>
</dbReference>
<organism evidence="2">
    <name type="scientific">Timema douglasi</name>
    <name type="common">Walking stick</name>
    <dbReference type="NCBI Taxonomy" id="61478"/>
    <lineage>
        <taxon>Eukaryota</taxon>
        <taxon>Metazoa</taxon>
        <taxon>Ecdysozoa</taxon>
        <taxon>Arthropoda</taxon>
        <taxon>Hexapoda</taxon>
        <taxon>Insecta</taxon>
        <taxon>Pterygota</taxon>
        <taxon>Neoptera</taxon>
        <taxon>Polyneoptera</taxon>
        <taxon>Phasmatodea</taxon>
        <taxon>Timematodea</taxon>
        <taxon>Timematoidea</taxon>
        <taxon>Timematidae</taxon>
        <taxon>Timema</taxon>
    </lineage>
</organism>
<reference evidence="2" key="1">
    <citation type="submission" date="2020-11" db="EMBL/GenBank/DDBJ databases">
        <authorList>
            <person name="Tran Van P."/>
        </authorList>
    </citation>
    <scope>NUCLEOTIDE SEQUENCE</scope>
</reference>
<dbReference type="InterPro" id="IPR001846">
    <property type="entry name" value="VWF_type-D"/>
</dbReference>